<dbReference type="InterPro" id="IPR001007">
    <property type="entry name" value="VWF_dom"/>
</dbReference>
<keyword evidence="3" id="KW-0325">Glycoprotein</keyword>
<feature type="compositionally biased region" description="Low complexity" evidence="4">
    <location>
        <begin position="755"/>
        <end position="770"/>
    </location>
</feature>
<dbReference type="SMART" id="SM00216">
    <property type="entry name" value="VWD"/>
    <property type="match status" value="4"/>
</dbReference>
<dbReference type="Pfam" id="PF12714">
    <property type="entry name" value="TILa"/>
    <property type="match status" value="2"/>
</dbReference>
<dbReference type="SMART" id="SM00274">
    <property type="entry name" value="FOLN"/>
    <property type="match status" value="2"/>
</dbReference>
<dbReference type="Ensembl" id="ENSCPVT00000025023.1">
    <property type="protein sequence ID" value="ENSCPVP00000024066.1"/>
    <property type="gene ID" value="ENSCPVG00000006353.2"/>
</dbReference>
<dbReference type="SMART" id="SM00832">
    <property type="entry name" value="C8"/>
    <property type="match status" value="4"/>
</dbReference>
<dbReference type="InterPro" id="IPR036084">
    <property type="entry name" value="Ser_inhib-like_sf"/>
</dbReference>
<evidence type="ECO:0000256" key="2">
    <source>
        <dbReference type="ARBA" id="ARBA00023157"/>
    </source>
</evidence>
<evidence type="ECO:0000256" key="1">
    <source>
        <dbReference type="ARBA" id="ARBA00022737"/>
    </source>
</evidence>
<dbReference type="InterPro" id="IPR014853">
    <property type="entry name" value="VWF/SSPO/ZAN-like_Cys-rich_dom"/>
</dbReference>
<dbReference type="SUPFAM" id="SSF57567">
    <property type="entry name" value="Serine protease inhibitors"/>
    <property type="match status" value="4"/>
</dbReference>
<dbReference type="SMART" id="SM00214">
    <property type="entry name" value="VWC"/>
    <property type="match status" value="2"/>
</dbReference>
<dbReference type="CDD" id="cd19941">
    <property type="entry name" value="TIL"/>
    <property type="match status" value="4"/>
</dbReference>
<dbReference type="FunFam" id="2.10.25.10:FF:000055">
    <property type="entry name" value="alpha-tectorin isoform X1"/>
    <property type="match status" value="4"/>
</dbReference>
<dbReference type="GO" id="GO:0031012">
    <property type="term" value="C:extracellular matrix"/>
    <property type="evidence" value="ECO:0007669"/>
    <property type="project" value="TreeGrafter"/>
</dbReference>
<evidence type="ECO:0000313" key="6">
    <source>
        <dbReference type="Proteomes" id="UP000694382"/>
    </source>
</evidence>
<evidence type="ECO:0000256" key="3">
    <source>
        <dbReference type="ARBA" id="ARBA00023180"/>
    </source>
</evidence>
<keyword evidence="2" id="KW-1015">Disulfide bond</keyword>
<dbReference type="PANTHER" id="PTHR11339:SF373">
    <property type="entry name" value="VWFD DOMAIN-CONTAINING PROTEIN"/>
    <property type="match status" value="1"/>
</dbReference>
<protein>
    <submittedName>
        <fullName evidence="5">Uncharacterized protein</fullName>
    </submittedName>
</protein>
<feature type="region of interest" description="Disordered" evidence="4">
    <location>
        <begin position="750"/>
        <end position="786"/>
    </location>
</feature>
<dbReference type="GO" id="GO:0005615">
    <property type="term" value="C:extracellular space"/>
    <property type="evidence" value="ECO:0007669"/>
    <property type="project" value="TreeGrafter"/>
</dbReference>
<dbReference type="SMART" id="SM00215">
    <property type="entry name" value="VWC_out"/>
    <property type="match status" value="3"/>
</dbReference>
<dbReference type="PROSITE" id="PS51233">
    <property type="entry name" value="VWFD"/>
    <property type="match status" value="4"/>
</dbReference>
<keyword evidence="1" id="KW-0677">Repeat</keyword>
<name>A0A8U8B4H3_GEOPR</name>
<reference evidence="5" key="1">
    <citation type="submission" date="2020-02" db="EMBL/GenBank/DDBJ databases">
        <authorList>
            <person name="Enbody D E."/>
            <person name="Pettersson E M."/>
        </authorList>
    </citation>
    <scope>NUCLEOTIDE SEQUENCE [LARGE SCALE GENOMIC DNA]</scope>
</reference>
<evidence type="ECO:0000313" key="5">
    <source>
        <dbReference type="Ensembl" id="ENSCPVP00000024066.1"/>
    </source>
</evidence>
<evidence type="ECO:0000256" key="4">
    <source>
        <dbReference type="SAM" id="MobiDB-lite"/>
    </source>
</evidence>
<dbReference type="InterPro" id="IPR025615">
    <property type="entry name" value="TILa_dom"/>
</dbReference>
<organism evidence="5 6">
    <name type="scientific">Geospiza parvula</name>
    <name type="common">Small tree-finch</name>
    <name type="synonym">Camarhynchus parvulus</name>
    <dbReference type="NCBI Taxonomy" id="87175"/>
    <lineage>
        <taxon>Eukaryota</taxon>
        <taxon>Metazoa</taxon>
        <taxon>Chordata</taxon>
        <taxon>Craniata</taxon>
        <taxon>Vertebrata</taxon>
        <taxon>Euteleostomi</taxon>
        <taxon>Archelosauria</taxon>
        <taxon>Archosauria</taxon>
        <taxon>Dinosauria</taxon>
        <taxon>Saurischia</taxon>
        <taxon>Theropoda</taxon>
        <taxon>Coelurosauria</taxon>
        <taxon>Aves</taxon>
        <taxon>Neognathae</taxon>
        <taxon>Neoaves</taxon>
        <taxon>Telluraves</taxon>
        <taxon>Australaves</taxon>
        <taxon>Passeriformes</taxon>
        <taxon>Thraupidae</taxon>
        <taxon>Camarhynchus</taxon>
    </lineage>
</organism>
<dbReference type="PANTHER" id="PTHR11339">
    <property type="entry name" value="EXTRACELLULAR MATRIX GLYCOPROTEIN RELATED"/>
    <property type="match status" value="1"/>
</dbReference>
<sequence>CAANSHYEPCAAACPATCVDPTAPDNCSLPCVEGCVCDSGYLLYNDRCVPSQQCGCWHNGQHYPVGSEFWTDNTCSSKCTCPARGSKVQCFNASCPAGQYCGVQNGKPVCLEHSYGICHVHGDPHYQTFDKVTHNFMGNCTYTLAKVCSNTTSLPYFNVEAKNEHRGSTQVSYVREVVVEVYGQRIVIVNNVRQTLPVSAAGGAITVSKSGRYIVLETDFSLRVSYDADHSVEVKVPTTYFNLTCGMCGNFNNRRDDEYMMPNGQQAADSNALGESWQVPDSDPSCGVPVPSPPCSAEEEKLYRSEQFCGILTTRPSSFESCHGVINPQDYFDTCLYDLCALNGGQEFLCAALEAYADACQAAGVTLLPWRNATFCPLQCPPNSYYDPCMTGCPATCVDQQAPQNCSKPCVEGCACSSGFLLSGDTCVPEANCGCHFEGSYYTVSLVFPCLQQGESSVNENCTRRCRCEGKDQMVCSALSCGEDEVCKVQDGQRGCYPASTAVCHIYGDPHYSTFDGKLHHFQGSCNYTAVTGCDNSSVGFSVTTRNKHRGSQSWTALNSINGALVSLPASPAPGVTISLSGSYVRVSTKLGLQLQFNGDHELLVKVSEKYKGKLCGLCGTYTGSQQDDFMRPDGVVVPDFNDFGTSWRVPDDEWPCWMANASMGCFCPPETREGSGACGPCVPPFQVTPCHAVLPPKTYFESCVYDQCATGGSTEQLCNDLGAYAAACAEAGVALGDWSAGTVCPLPTTPPTLLPNATTPSTPRPTTTPGTPPTPRPTTTPGTTSGTAIIRRVLSPLQNPYWEHGAYFPLVFPLSGTCVVEGDPHYHTFDKQLHNFMGTCTYTLSKLCESNSSLPYFNVEAANEHRGGNTRVSYVRYVDMLWGCVSRENCAKWAAPILSGFLSFQVNGVEEILPCSPSAGVQVVSSGFYTMVMTDFGLRVKFDGKHRVEVTLPSTFGQKVCGMCGNYNGIAADDFQNPEGTMEPDSTSLGTRRSPQMTQGSSHFCGLLNDTSGPFQVCHAVLSPSSYFDTCSYDLCELGLDRETLCKSLQSYADACQSLGVHIPVWRNATFCPITCPANSHYEPCAAACPATCVDPTAPDNCSLPCVEGCVCDSGYLLYNDRCVPSQQCGCWHNGQHYPVGSEFWTDNTCSSKCTCPARGSKVQCFNASCPAGQYCGVQNGKPVCLEHSYGICHVHGDPHYQTFDKVTHNFMGNCTYTLAKVCSNTTSLPYFNVEAKNEHRGSTQVSYVREVVVEVYGQRIVIVNNVRQTLPVSAAGGAITVSKSGRYIVLETDFSLRVSYDADHSVEVKVPTTYFNLTCGMCGNFNNRRDDEYMMPNGQQAADSNALGESWQVPDSDPSCGVPVPSPPCSAEEEKLYRSEQFCGILTTRPSSFESCHGVINPQDYFDTCLYDLCALNGGQEFLCAALEAYADACQAAGVTLLPWRNATFCPLQCPPNSYYDPCMTGCPATCVDQQAPQNCSKPCVEGCACSSGFLLSGDTCVPEANCGCHFEGNYYTVSENPALLCRPLPGHSSVCTFLPHTLRFGVSLPAARGILCE</sequence>
<dbReference type="Pfam" id="PF08742">
    <property type="entry name" value="C8"/>
    <property type="match status" value="4"/>
</dbReference>
<dbReference type="InterPro" id="IPR002919">
    <property type="entry name" value="TIL_dom"/>
</dbReference>
<dbReference type="Pfam" id="PF00094">
    <property type="entry name" value="VWD"/>
    <property type="match status" value="4"/>
</dbReference>
<proteinExistence type="predicted"/>
<dbReference type="InterPro" id="IPR003645">
    <property type="entry name" value="Fol_N"/>
</dbReference>
<dbReference type="Pfam" id="PF01826">
    <property type="entry name" value="TIL"/>
    <property type="match status" value="4"/>
</dbReference>
<reference evidence="5" key="3">
    <citation type="submission" date="2025-09" db="UniProtKB">
        <authorList>
            <consortium name="Ensembl"/>
        </authorList>
    </citation>
    <scope>IDENTIFICATION</scope>
</reference>
<dbReference type="Gene3D" id="2.10.25.10">
    <property type="entry name" value="Laminin"/>
    <property type="match status" value="4"/>
</dbReference>
<reference evidence="5" key="2">
    <citation type="submission" date="2025-08" db="UniProtKB">
        <authorList>
            <consortium name="Ensembl"/>
        </authorList>
    </citation>
    <scope>IDENTIFICATION</scope>
</reference>
<dbReference type="Proteomes" id="UP000694382">
    <property type="component" value="Chromosome 9"/>
</dbReference>
<dbReference type="InterPro" id="IPR050780">
    <property type="entry name" value="Mucin_vWF_Thrombospondin_sf"/>
</dbReference>
<dbReference type="InterPro" id="IPR001846">
    <property type="entry name" value="VWF_type-D"/>
</dbReference>
<keyword evidence="6" id="KW-1185">Reference proteome</keyword>
<accession>A0A8U8B4H3</accession>